<evidence type="ECO:0000313" key="2">
    <source>
        <dbReference type="Proteomes" id="UP000759103"/>
    </source>
</evidence>
<comment type="caution">
    <text evidence="1">The sequence shown here is derived from an EMBL/GenBank/DDBJ whole genome shotgun (WGS) entry which is preliminary data.</text>
</comment>
<proteinExistence type="predicted"/>
<organism evidence="1 2">
    <name type="scientific">Sphingomonas citri</name>
    <dbReference type="NCBI Taxonomy" id="2862499"/>
    <lineage>
        <taxon>Bacteria</taxon>
        <taxon>Pseudomonadati</taxon>
        <taxon>Pseudomonadota</taxon>
        <taxon>Alphaproteobacteria</taxon>
        <taxon>Sphingomonadales</taxon>
        <taxon>Sphingomonadaceae</taxon>
        <taxon>Sphingomonas</taxon>
    </lineage>
</organism>
<accession>A0ABS7BPT9</accession>
<name>A0ABS7BPT9_9SPHN</name>
<sequence>MAAAPLPLLDATWLAHRYDPGHDAFHFRRVPRETHRAATFLTDEYLPQDGVAPLVVRRADARAAAPAPAPLHWIFHSAFCCSTLLARAVDRPGAAMGLKEPVVLNDLIGWRRRGEPGPDLAAVLDDTLALLARPFAPSEAVVVKPSTIANGFAPALLTLRPDSAALLLHAPLPTYLGSVAKKELEGRLWVRTLLAGMLDDGLARFGHDARGLFALTDLQVAALGWLGQHALFAELVERFGAARVRTLDSATLMARPREALAALAALYRLRLDDAALDTIVAGPAFTRHSKFGNAFDATARAAEHRDAAALHAPEIELVVRWAEQVAATFGIALTPPAPLLG</sequence>
<dbReference type="Proteomes" id="UP000759103">
    <property type="component" value="Unassembled WGS sequence"/>
</dbReference>
<evidence type="ECO:0000313" key="1">
    <source>
        <dbReference type="EMBL" id="MBW6531625.1"/>
    </source>
</evidence>
<protein>
    <submittedName>
        <fullName evidence="1">Uncharacterized protein</fullName>
    </submittedName>
</protein>
<dbReference type="EMBL" id="JAHXZN010000004">
    <property type="protein sequence ID" value="MBW6531625.1"/>
    <property type="molecule type" value="Genomic_DNA"/>
</dbReference>
<keyword evidence="2" id="KW-1185">Reference proteome</keyword>
<gene>
    <name evidence="1" type="ORF">KZ820_12850</name>
</gene>
<reference evidence="1 2" key="1">
    <citation type="submission" date="2021-07" db="EMBL/GenBank/DDBJ databases">
        <title>Sphingomonas sp.</title>
        <authorList>
            <person name="Feng G."/>
            <person name="Li J."/>
            <person name="Pan M."/>
        </authorList>
    </citation>
    <scope>NUCLEOTIDE SEQUENCE [LARGE SCALE GENOMIC DNA]</scope>
    <source>
        <strain evidence="1 2">RRHST34</strain>
    </source>
</reference>